<feature type="domain" description="Fumarylacetoacetase-like C-terminal" evidence="6">
    <location>
        <begin position="2"/>
        <end position="68"/>
    </location>
</feature>
<accession>W2SJY3</accession>
<proteinExistence type="inferred from homology"/>
<protein>
    <recommendedName>
        <fullName evidence="5">oxaloacetate tautomerase</fullName>
        <ecNumber evidence="5">5.3.2.2</ecNumber>
    </recommendedName>
    <alternativeName>
        <fullName evidence="3">Fumarylacetoacetate hydrolase domain-containing protein 1</fullName>
    </alternativeName>
</protein>
<dbReference type="KEGG" id="nai:NECAME_15060"/>
<dbReference type="AlphaFoldDB" id="W2SJY3"/>
<evidence type="ECO:0000313" key="7">
    <source>
        <dbReference type="EMBL" id="ETN69848.1"/>
    </source>
</evidence>
<dbReference type="PANTHER" id="PTHR11820:SF7">
    <property type="entry name" value="ACYLPYRUVASE FAHD1, MITOCHONDRIAL"/>
    <property type="match status" value="1"/>
</dbReference>
<dbReference type="GO" id="GO:0050163">
    <property type="term" value="F:oxaloacetate tautomerase activity"/>
    <property type="evidence" value="ECO:0007669"/>
    <property type="project" value="UniProtKB-EC"/>
</dbReference>
<dbReference type="STRING" id="51031.W2SJY3"/>
<dbReference type="SUPFAM" id="SSF56529">
    <property type="entry name" value="FAH"/>
    <property type="match status" value="1"/>
</dbReference>
<dbReference type="GO" id="GO:0046872">
    <property type="term" value="F:metal ion binding"/>
    <property type="evidence" value="ECO:0007669"/>
    <property type="project" value="UniProtKB-KW"/>
</dbReference>
<dbReference type="OrthoDB" id="411064at2759"/>
<keyword evidence="8" id="KW-1185">Reference proteome</keyword>
<dbReference type="PANTHER" id="PTHR11820">
    <property type="entry name" value="ACYLPYRUVASE"/>
    <property type="match status" value="1"/>
</dbReference>
<dbReference type="EC" id="5.3.2.2" evidence="5"/>
<sequence length="115" mass="13163">IPDPHAEELFCLINGVEKQRCKTDVMIFDIPTLIEYTTRFVTLEEGDLLLTGTPAGVCKVLPAARSEEAWRRKKEIPRRHRKPPLRPNARISSVSSCAHDWNFWAILKGMVYMKG</sequence>
<name>W2SJY3_NECAM</name>
<evidence type="ECO:0000256" key="5">
    <source>
        <dbReference type="ARBA" id="ARBA00044973"/>
    </source>
</evidence>
<comment type="catalytic activity">
    <reaction evidence="4">
        <text>oxaloacetate = enol-oxaloacetate</text>
        <dbReference type="Rhea" id="RHEA:16021"/>
        <dbReference type="ChEBI" id="CHEBI:16452"/>
        <dbReference type="ChEBI" id="CHEBI:17479"/>
        <dbReference type="EC" id="5.3.2.2"/>
    </reaction>
    <physiologicalReaction direction="right-to-left" evidence="4">
        <dbReference type="Rhea" id="RHEA:16023"/>
    </physiologicalReaction>
</comment>
<dbReference type="InterPro" id="IPR011234">
    <property type="entry name" value="Fumarylacetoacetase-like_C"/>
</dbReference>
<dbReference type="Proteomes" id="UP000053676">
    <property type="component" value="Unassembled WGS sequence"/>
</dbReference>
<gene>
    <name evidence="7" type="ORF">NECAME_15060</name>
</gene>
<evidence type="ECO:0000256" key="4">
    <source>
        <dbReference type="ARBA" id="ARBA00044911"/>
    </source>
</evidence>
<evidence type="ECO:0000259" key="6">
    <source>
        <dbReference type="Pfam" id="PF01557"/>
    </source>
</evidence>
<evidence type="ECO:0000256" key="3">
    <source>
        <dbReference type="ARBA" id="ARBA00042340"/>
    </source>
</evidence>
<dbReference type="Gene3D" id="3.90.850.10">
    <property type="entry name" value="Fumarylacetoacetase-like, C-terminal domain"/>
    <property type="match status" value="1"/>
</dbReference>
<dbReference type="GO" id="GO:0005739">
    <property type="term" value="C:mitochondrion"/>
    <property type="evidence" value="ECO:0007669"/>
    <property type="project" value="TreeGrafter"/>
</dbReference>
<keyword evidence="2" id="KW-0479">Metal-binding</keyword>
<evidence type="ECO:0000256" key="2">
    <source>
        <dbReference type="ARBA" id="ARBA00022723"/>
    </source>
</evidence>
<dbReference type="Pfam" id="PF01557">
    <property type="entry name" value="FAA_hydrolase"/>
    <property type="match status" value="1"/>
</dbReference>
<dbReference type="GO" id="GO:0018773">
    <property type="term" value="F:acetylpyruvate hydrolase activity"/>
    <property type="evidence" value="ECO:0007669"/>
    <property type="project" value="TreeGrafter"/>
</dbReference>
<comment type="similarity">
    <text evidence="1">Belongs to the FAH family.</text>
</comment>
<feature type="non-terminal residue" evidence="7">
    <location>
        <position position="1"/>
    </location>
</feature>
<evidence type="ECO:0000256" key="1">
    <source>
        <dbReference type="ARBA" id="ARBA00010211"/>
    </source>
</evidence>
<evidence type="ECO:0000313" key="8">
    <source>
        <dbReference type="Proteomes" id="UP000053676"/>
    </source>
</evidence>
<reference evidence="8" key="1">
    <citation type="journal article" date="2014" name="Nat. Genet.">
        <title>Genome of the human hookworm Necator americanus.</title>
        <authorList>
            <person name="Tang Y.T."/>
            <person name="Gao X."/>
            <person name="Rosa B.A."/>
            <person name="Abubucker S."/>
            <person name="Hallsworth-Pepin K."/>
            <person name="Martin J."/>
            <person name="Tyagi R."/>
            <person name="Heizer E."/>
            <person name="Zhang X."/>
            <person name="Bhonagiri-Palsikar V."/>
            <person name="Minx P."/>
            <person name="Warren W.C."/>
            <person name="Wang Q."/>
            <person name="Zhan B."/>
            <person name="Hotez P.J."/>
            <person name="Sternberg P.W."/>
            <person name="Dougall A."/>
            <person name="Gaze S.T."/>
            <person name="Mulvenna J."/>
            <person name="Sotillo J."/>
            <person name="Ranganathan S."/>
            <person name="Rabelo E.M."/>
            <person name="Wilson R.K."/>
            <person name="Felgner P.L."/>
            <person name="Bethony J."/>
            <person name="Hawdon J.M."/>
            <person name="Gasser R.B."/>
            <person name="Loukas A."/>
            <person name="Mitreva M."/>
        </authorList>
    </citation>
    <scope>NUCLEOTIDE SEQUENCE [LARGE SCALE GENOMIC DNA]</scope>
</reference>
<dbReference type="InterPro" id="IPR036663">
    <property type="entry name" value="Fumarylacetoacetase_C_sf"/>
</dbReference>
<organism evidence="7 8">
    <name type="scientific">Necator americanus</name>
    <name type="common">Human hookworm</name>
    <dbReference type="NCBI Taxonomy" id="51031"/>
    <lineage>
        <taxon>Eukaryota</taxon>
        <taxon>Metazoa</taxon>
        <taxon>Ecdysozoa</taxon>
        <taxon>Nematoda</taxon>
        <taxon>Chromadorea</taxon>
        <taxon>Rhabditida</taxon>
        <taxon>Rhabditina</taxon>
        <taxon>Rhabditomorpha</taxon>
        <taxon>Strongyloidea</taxon>
        <taxon>Ancylostomatidae</taxon>
        <taxon>Bunostominae</taxon>
        <taxon>Necator</taxon>
    </lineage>
</organism>
<dbReference type="EMBL" id="KI669039">
    <property type="protein sequence ID" value="ETN69848.1"/>
    <property type="molecule type" value="Genomic_DNA"/>
</dbReference>